<gene>
    <name evidence="1" type="ORF">QBC32DRAFT_244527</name>
</gene>
<accession>A0AAN6NRT8</accession>
<protein>
    <submittedName>
        <fullName evidence="1">Uncharacterized protein</fullName>
    </submittedName>
</protein>
<comment type="caution">
    <text evidence="1">The sequence shown here is derived from an EMBL/GenBank/DDBJ whole genome shotgun (WGS) entry which is preliminary data.</text>
</comment>
<evidence type="ECO:0000313" key="1">
    <source>
        <dbReference type="EMBL" id="KAK3949043.1"/>
    </source>
</evidence>
<organism evidence="1 2">
    <name type="scientific">Pseudoneurospora amorphoporcata</name>
    <dbReference type="NCBI Taxonomy" id="241081"/>
    <lineage>
        <taxon>Eukaryota</taxon>
        <taxon>Fungi</taxon>
        <taxon>Dikarya</taxon>
        <taxon>Ascomycota</taxon>
        <taxon>Pezizomycotina</taxon>
        <taxon>Sordariomycetes</taxon>
        <taxon>Sordariomycetidae</taxon>
        <taxon>Sordariales</taxon>
        <taxon>Sordariaceae</taxon>
        <taxon>Pseudoneurospora</taxon>
    </lineage>
</organism>
<reference evidence="1" key="2">
    <citation type="submission" date="2023-06" db="EMBL/GenBank/DDBJ databases">
        <authorList>
            <consortium name="Lawrence Berkeley National Laboratory"/>
            <person name="Mondo S.J."/>
            <person name="Hensen N."/>
            <person name="Bonometti L."/>
            <person name="Westerberg I."/>
            <person name="Brannstrom I.O."/>
            <person name="Guillou S."/>
            <person name="Cros-Aarteil S."/>
            <person name="Calhoun S."/>
            <person name="Haridas S."/>
            <person name="Kuo A."/>
            <person name="Pangilinan J."/>
            <person name="Riley R."/>
            <person name="Labutti K."/>
            <person name="Andreopoulos B."/>
            <person name="Lipzen A."/>
            <person name="Chen C."/>
            <person name="Yanf M."/>
            <person name="Daum C."/>
            <person name="Ng V."/>
            <person name="Clum A."/>
            <person name="Steindorff A."/>
            <person name="Ohm R."/>
            <person name="Martin F."/>
            <person name="Silar P."/>
            <person name="Natvig D."/>
            <person name="Lalanne C."/>
            <person name="Gautier V."/>
            <person name="Ament-Velasquez S.L."/>
            <person name="Kruys A."/>
            <person name="Hutchinson M.I."/>
            <person name="Powell A.J."/>
            <person name="Barry K."/>
            <person name="Miller A.N."/>
            <person name="Grigoriev I.V."/>
            <person name="Debuchy R."/>
            <person name="Gladieux P."/>
            <person name="Thoren M.H."/>
            <person name="Johannesson H."/>
        </authorList>
    </citation>
    <scope>NUCLEOTIDE SEQUENCE</scope>
    <source>
        <strain evidence="1">CBS 626.80</strain>
    </source>
</reference>
<sequence length="49" mass="5676">MTICYPDIPTKFKRTSEASRAPKDSLTMSHRPIPEVPHVFWYVHQDCAS</sequence>
<dbReference type="AlphaFoldDB" id="A0AAN6NRT8"/>
<dbReference type="EMBL" id="MU859231">
    <property type="protein sequence ID" value="KAK3949043.1"/>
    <property type="molecule type" value="Genomic_DNA"/>
</dbReference>
<evidence type="ECO:0000313" key="2">
    <source>
        <dbReference type="Proteomes" id="UP001303222"/>
    </source>
</evidence>
<reference evidence="1" key="1">
    <citation type="journal article" date="2023" name="Mol. Phylogenet. Evol.">
        <title>Genome-scale phylogeny and comparative genomics of the fungal order Sordariales.</title>
        <authorList>
            <person name="Hensen N."/>
            <person name="Bonometti L."/>
            <person name="Westerberg I."/>
            <person name="Brannstrom I.O."/>
            <person name="Guillou S."/>
            <person name="Cros-Aarteil S."/>
            <person name="Calhoun S."/>
            <person name="Haridas S."/>
            <person name="Kuo A."/>
            <person name="Mondo S."/>
            <person name="Pangilinan J."/>
            <person name="Riley R."/>
            <person name="LaButti K."/>
            <person name="Andreopoulos B."/>
            <person name="Lipzen A."/>
            <person name="Chen C."/>
            <person name="Yan M."/>
            <person name="Daum C."/>
            <person name="Ng V."/>
            <person name="Clum A."/>
            <person name="Steindorff A."/>
            <person name="Ohm R.A."/>
            <person name="Martin F."/>
            <person name="Silar P."/>
            <person name="Natvig D.O."/>
            <person name="Lalanne C."/>
            <person name="Gautier V."/>
            <person name="Ament-Velasquez S.L."/>
            <person name="Kruys A."/>
            <person name="Hutchinson M.I."/>
            <person name="Powell A.J."/>
            <person name="Barry K."/>
            <person name="Miller A.N."/>
            <person name="Grigoriev I.V."/>
            <person name="Debuchy R."/>
            <person name="Gladieux P."/>
            <person name="Hiltunen Thoren M."/>
            <person name="Johannesson H."/>
        </authorList>
    </citation>
    <scope>NUCLEOTIDE SEQUENCE</scope>
    <source>
        <strain evidence="1">CBS 626.80</strain>
    </source>
</reference>
<name>A0AAN6NRT8_9PEZI</name>
<dbReference type="Proteomes" id="UP001303222">
    <property type="component" value="Unassembled WGS sequence"/>
</dbReference>
<proteinExistence type="predicted"/>
<keyword evidence="2" id="KW-1185">Reference proteome</keyword>